<sequence>MMDAATFQAATGLNASAAQKWVDPISASIALYSIDTPPRIAAFLAQVGHESGGFVFTKEIWGPTPAQARYEGRADLGNTQPGDGKRYLGRGLIQITGRNNYQRLSDALGIDFVSAPELLEIPSYAAQSAAWFWNDKGLNQYADVGDFVTLTRRINGGTNGLEDREARWELAKGALKS</sequence>
<dbReference type="GO" id="GO:0004568">
    <property type="term" value="F:chitinase activity"/>
    <property type="evidence" value="ECO:0007669"/>
    <property type="project" value="InterPro"/>
</dbReference>
<dbReference type="Gene3D" id="1.10.530.10">
    <property type="match status" value="1"/>
</dbReference>
<dbReference type="InterPro" id="IPR000726">
    <property type="entry name" value="Glyco_hydro_19_cat"/>
</dbReference>
<evidence type="ECO:0000259" key="1">
    <source>
        <dbReference type="Pfam" id="PF00182"/>
    </source>
</evidence>
<name>A0A5E4UPP5_9BURK</name>
<dbReference type="EMBL" id="CABPSI010000002">
    <property type="protein sequence ID" value="VVE00855.1"/>
    <property type="molecule type" value="Genomic_DNA"/>
</dbReference>
<gene>
    <name evidence="2" type="ORF">PIN31115_02095</name>
</gene>
<keyword evidence="3" id="KW-1185">Reference proteome</keyword>
<dbReference type="PANTHER" id="PTHR34408">
    <property type="entry name" value="FAMILY PROTEIN, PUTATIVE-RELATED"/>
    <property type="match status" value="1"/>
</dbReference>
<protein>
    <recommendedName>
        <fullName evidence="1">Glycoside hydrolase family 19 catalytic domain-containing protein</fullName>
    </recommendedName>
</protein>
<dbReference type="InterPro" id="IPR023346">
    <property type="entry name" value="Lysozyme-like_dom_sf"/>
</dbReference>
<organism evidence="2 3">
    <name type="scientific">Pandoraea iniqua</name>
    <dbReference type="NCBI Taxonomy" id="2508288"/>
    <lineage>
        <taxon>Bacteria</taxon>
        <taxon>Pseudomonadati</taxon>
        <taxon>Pseudomonadota</taxon>
        <taxon>Betaproteobacteria</taxon>
        <taxon>Burkholderiales</taxon>
        <taxon>Burkholderiaceae</taxon>
        <taxon>Pandoraea</taxon>
    </lineage>
</organism>
<evidence type="ECO:0000313" key="3">
    <source>
        <dbReference type="Proteomes" id="UP000333828"/>
    </source>
</evidence>
<dbReference type="SUPFAM" id="SSF53955">
    <property type="entry name" value="Lysozyme-like"/>
    <property type="match status" value="1"/>
</dbReference>
<accession>A0A5E4UPP5</accession>
<dbReference type="GO" id="GO:0006032">
    <property type="term" value="P:chitin catabolic process"/>
    <property type="evidence" value="ECO:0007669"/>
    <property type="project" value="InterPro"/>
</dbReference>
<feature type="domain" description="Glycoside hydrolase family 19 catalytic" evidence="1">
    <location>
        <begin position="39"/>
        <end position="135"/>
    </location>
</feature>
<proteinExistence type="predicted"/>
<dbReference type="InterPro" id="IPR052354">
    <property type="entry name" value="Cell_Wall_Dynamics_Protein"/>
</dbReference>
<dbReference type="Pfam" id="PF00182">
    <property type="entry name" value="Glyco_hydro_19"/>
    <property type="match status" value="1"/>
</dbReference>
<dbReference type="GO" id="GO:0016998">
    <property type="term" value="P:cell wall macromolecule catabolic process"/>
    <property type="evidence" value="ECO:0007669"/>
    <property type="project" value="InterPro"/>
</dbReference>
<dbReference type="AlphaFoldDB" id="A0A5E4UPP5"/>
<reference evidence="2 3" key="1">
    <citation type="submission" date="2019-08" db="EMBL/GenBank/DDBJ databases">
        <authorList>
            <person name="Peeters C."/>
        </authorList>
    </citation>
    <scope>NUCLEOTIDE SEQUENCE [LARGE SCALE GENOMIC DNA]</scope>
    <source>
        <strain evidence="2 3">LMG 31115</strain>
    </source>
</reference>
<dbReference type="RefSeq" id="WP_254439492.1">
    <property type="nucleotide sequence ID" value="NZ_CABPSI010000002.1"/>
</dbReference>
<evidence type="ECO:0000313" key="2">
    <source>
        <dbReference type="EMBL" id="VVE00855.1"/>
    </source>
</evidence>
<dbReference type="PANTHER" id="PTHR34408:SF1">
    <property type="entry name" value="GLYCOSYL HYDROLASE FAMILY 19 DOMAIN-CONTAINING PROTEIN HI_1415"/>
    <property type="match status" value="1"/>
</dbReference>
<dbReference type="Proteomes" id="UP000333828">
    <property type="component" value="Unassembled WGS sequence"/>
</dbReference>